<reference evidence="6" key="2">
    <citation type="submission" date="2017-03" db="EMBL/GenBank/DDBJ databases">
        <title>Draft genome sequence of Moraxella equi CCUG 4950T type strain.</title>
        <authorList>
            <person name="Salva-Serra F."/>
            <person name="Engstrom-Jakobsson H."/>
            <person name="Thorell K."/>
            <person name="Jaen-Luchoro D."/>
            <person name="Gonzales-Siles L."/>
            <person name="Karlsson R."/>
            <person name="Yazdan S."/>
            <person name="Boulund F."/>
            <person name="Johnning A."/>
            <person name="Engstrand L."/>
            <person name="Kristiansson E."/>
            <person name="Moore E."/>
        </authorList>
    </citation>
    <scope>NUCLEOTIDE SEQUENCE [LARGE SCALE GENOMIC DNA]</scope>
    <source>
        <strain evidence="6">CCUG 4441</strain>
    </source>
</reference>
<accession>A0A1B8PYX4</accession>
<sequence length="142" mass="16214">MTTAHANTGASEDKARQYARQAIFESLAEADRELTAEERQVEDEIIKAYLILQKEHEHSLTQLQMAQTPPTTDSHNNELLAKKLLELKQSMHEFFLDRNFGMEHRSALVYPDDSPDKTAVDDETSEGQTNQTNHENDKADEK</sequence>
<organism evidence="2 5">
    <name type="scientific">Moraxella lacunata</name>
    <dbReference type="NCBI Taxonomy" id="477"/>
    <lineage>
        <taxon>Bacteria</taxon>
        <taxon>Pseudomonadati</taxon>
        <taxon>Pseudomonadota</taxon>
        <taxon>Gammaproteobacteria</taxon>
        <taxon>Moraxellales</taxon>
        <taxon>Moraxellaceae</taxon>
        <taxon>Moraxella</taxon>
    </lineage>
</organism>
<dbReference type="EMBL" id="MXAN01000056">
    <property type="protein sequence ID" value="OPH35874.1"/>
    <property type="molecule type" value="Genomic_DNA"/>
</dbReference>
<dbReference type="Proteomes" id="UP000092607">
    <property type="component" value="Unassembled WGS sequence"/>
</dbReference>
<protein>
    <submittedName>
        <fullName evidence="2">Uncharacterized protein</fullName>
    </submittedName>
</protein>
<dbReference type="Proteomes" id="UP000254107">
    <property type="component" value="Unassembled WGS sequence"/>
</dbReference>
<evidence type="ECO:0000313" key="3">
    <source>
        <dbReference type="EMBL" id="OPH35874.1"/>
    </source>
</evidence>
<dbReference type="EMBL" id="LZMS01000069">
    <property type="protein sequence ID" value="OBX61458.1"/>
    <property type="molecule type" value="Genomic_DNA"/>
</dbReference>
<dbReference type="EMBL" id="UGQC01000001">
    <property type="protein sequence ID" value="STZ00672.1"/>
    <property type="molecule type" value="Genomic_DNA"/>
</dbReference>
<keyword evidence="7" id="KW-1185">Reference proteome</keyword>
<name>A0A1B8PYX4_MORLA</name>
<dbReference type="GeneID" id="302270621"/>
<evidence type="ECO:0000313" key="7">
    <source>
        <dbReference type="Proteomes" id="UP000254107"/>
    </source>
</evidence>
<gene>
    <name evidence="2" type="ORF">A9309_08405</name>
    <name evidence="3" type="ORF">B5J94_08660</name>
    <name evidence="4" type="ORF">NCTC7911_02082</name>
</gene>
<evidence type="ECO:0000256" key="1">
    <source>
        <dbReference type="SAM" id="MobiDB-lite"/>
    </source>
</evidence>
<reference evidence="2 5" key="1">
    <citation type="submission" date="2016-06" db="EMBL/GenBank/DDBJ databases">
        <title>Draft genome of Moraxella lacunata CCUG 57757A.</title>
        <authorList>
            <person name="Salva-Serra F."/>
            <person name="Engstrom-Jakobsson H."/>
            <person name="Thorell K."/>
            <person name="Gonzales-Siles L."/>
            <person name="Karlsson R."/>
            <person name="Boulund F."/>
            <person name="Engstrand L."/>
            <person name="Kristiansson E."/>
            <person name="Moore E."/>
        </authorList>
    </citation>
    <scope>NUCLEOTIDE SEQUENCE [LARGE SCALE GENOMIC DNA]</scope>
    <source>
        <strain evidence="2 5">CCUG 57757A</strain>
    </source>
</reference>
<dbReference type="Proteomes" id="UP000191025">
    <property type="component" value="Unassembled WGS sequence"/>
</dbReference>
<reference evidence="4 7" key="4">
    <citation type="submission" date="2018-06" db="EMBL/GenBank/DDBJ databases">
        <authorList>
            <consortium name="Pathogen Informatics"/>
            <person name="Doyle S."/>
        </authorList>
    </citation>
    <scope>NUCLEOTIDE SEQUENCE [LARGE SCALE GENOMIC DNA]</scope>
    <source>
        <strain evidence="4 7">NCTC7911</strain>
    </source>
</reference>
<dbReference type="RefSeq" id="WP_062498957.1">
    <property type="nucleotide sequence ID" value="NZ_JARDJM010000029.1"/>
</dbReference>
<dbReference type="AlphaFoldDB" id="A0A1B8PYX4"/>
<feature type="region of interest" description="Disordered" evidence="1">
    <location>
        <begin position="107"/>
        <end position="142"/>
    </location>
</feature>
<evidence type="ECO:0000313" key="5">
    <source>
        <dbReference type="Proteomes" id="UP000092607"/>
    </source>
</evidence>
<evidence type="ECO:0000313" key="4">
    <source>
        <dbReference type="EMBL" id="STZ00672.1"/>
    </source>
</evidence>
<proteinExistence type="predicted"/>
<evidence type="ECO:0000313" key="2">
    <source>
        <dbReference type="EMBL" id="OBX61458.1"/>
    </source>
</evidence>
<reference evidence="3" key="3">
    <citation type="submission" date="2017-03" db="EMBL/GenBank/DDBJ databases">
        <authorList>
            <person name="Afonso C.L."/>
            <person name="Miller P.J."/>
            <person name="Scott M.A."/>
            <person name="Spackman E."/>
            <person name="Goraichik I."/>
            <person name="Dimitrov K.M."/>
            <person name="Suarez D.L."/>
            <person name="Swayne D.E."/>
        </authorList>
    </citation>
    <scope>NUCLEOTIDE SEQUENCE</scope>
    <source>
        <strain evidence="3">CCUG 4441</strain>
    </source>
</reference>
<evidence type="ECO:0000313" key="6">
    <source>
        <dbReference type="Proteomes" id="UP000191025"/>
    </source>
</evidence>